<dbReference type="PATRIC" id="fig|1705565.3.peg.5237"/>
<dbReference type="NCBIfam" id="NF005836">
    <property type="entry name" value="PRK07740.1"/>
    <property type="match status" value="1"/>
</dbReference>
<protein>
    <submittedName>
        <fullName evidence="5">DNA polymerase III subunit epsilon</fullName>
    </submittedName>
</protein>
<reference evidence="6" key="1">
    <citation type="submission" date="2015-08" db="EMBL/GenBank/DDBJ databases">
        <title>Genome sequencing project for genomic taxonomy and phylogenomics of Bacillus-like bacteria.</title>
        <authorList>
            <person name="Liu B."/>
            <person name="Wang J."/>
            <person name="Zhu Y."/>
            <person name="Liu G."/>
            <person name="Chen Q."/>
            <person name="Chen Z."/>
            <person name="Lan J."/>
            <person name="Che J."/>
            <person name="Ge C."/>
            <person name="Shi H."/>
            <person name="Pan Z."/>
            <person name="Liu X."/>
        </authorList>
    </citation>
    <scope>NUCLEOTIDE SEQUENCE [LARGE SCALE GENOMIC DNA]</scope>
    <source>
        <strain evidence="6">FJAT-22460</strain>
    </source>
</reference>
<dbReference type="OrthoDB" id="9804290at2"/>
<accession>A0A0M1P7Z9</accession>
<sequence length="246" mass="27546">MKEPDRPSGGFWHSVRSGKFHSALAFMRGPQTPQQLAFIRSLMKDNRRPEILGIPLNELEVVVFDLETTGFHYQQGDGILSFGAVRVIGEQVIEHETFYTIVNSGVLVPPFIAELTGITQPMVEAAPSLLEGLHNFMAFAGGRVLVAHAAAHDRGFLNAALWKTSKVRLTHRLLDTMMLAKRLYPEQADYSLDELLRSRDIPVEGRHHALSDACMTARLWTDYMKTIRTLGHAETLGDIYVYLSEG</sequence>
<dbReference type="InterPro" id="IPR006054">
    <property type="entry name" value="DnaQ"/>
</dbReference>
<dbReference type="PANTHER" id="PTHR30231">
    <property type="entry name" value="DNA POLYMERASE III SUBUNIT EPSILON"/>
    <property type="match status" value="1"/>
</dbReference>
<dbReference type="EMBL" id="LIUT01000001">
    <property type="protein sequence ID" value="KOR90440.1"/>
    <property type="molecule type" value="Genomic_DNA"/>
</dbReference>
<dbReference type="GO" id="GO:0008408">
    <property type="term" value="F:3'-5' exonuclease activity"/>
    <property type="evidence" value="ECO:0007669"/>
    <property type="project" value="TreeGrafter"/>
</dbReference>
<dbReference type="GO" id="GO:0006260">
    <property type="term" value="P:DNA replication"/>
    <property type="evidence" value="ECO:0007669"/>
    <property type="project" value="InterPro"/>
</dbReference>
<dbReference type="FunFam" id="3.30.420.10:FF:000045">
    <property type="entry name" value="3'-5' exonuclease DinG"/>
    <property type="match status" value="1"/>
</dbReference>
<dbReference type="Proteomes" id="UP000036932">
    <property type="component" value="Unassembled WGS sequence"/>
</dbReference>
<feature type="domain" description="Exonuclease" evidence="4">
    <location>
        <begin position="60"/>
        <end position="229"/>
    </location>
</feature>
<dbReference type="AlphaFoldDB" id="A0A0M1P7Z9"/>
<evidence type="ECO:0000259" key="4">
    <source>
        <dbReference type="SMART" id="SM00479"/>
    </source>
</evidence>
<dbReference type="SMART" id="SM00479">
    <property type="entry name" value="EXOIII"/>
    <property type="match status" value="1"/>
</dbReference>
<keyword evidence="6" id="KW-1185">Reference proteome</keyword>
<evidence type="ECO:0000313" key="5">
    <source>
        <dbReference type="EMBL" id="KOR90440.1"/>
    </source>
</evidence>
<keyword evidence="3" id="KW-0269">Exonuclease</keyword>
<organism evidence="5 6">
    <name type="scientific">Paenibacillus solani</name>
    <dbReference type="NCBI Taxonomy" id="1705565"/>
    <lineage>
        <taxon>Bacteria</taxon>
        <taxon>Bacillati</taxon>
        <taxon>Bacillota</taxon>
        <taxon>Bacilli</taxon>
        <taxon>Bacillales</taxon>
        <taxon>Paenibacillaceae</taxon>
        <taxon>Paenibacillus</taxon>
    </lineage>
</organism>
<dbReference type="Gene3D" id="3.30.420.10">
    <property type="entry name" value="Ribonuclease H-like superfamily/Ribonuclease H"/>
    <property type="match status" value="1"/>
</dbReference>
<dbReference type="GO" id="GO:0003887">
    <property type="term" value="F:DNA-directed DNA polymerase activity"/>
    <property type="evidence" value="ECO:0007669"/>
    <property type="project" value="InterPro"/>
</dbReference>
<dbReference type="InterPro" id="IPR036397">
    <property type="entry name" value="RNaseH_sf"/>
</dbReference>
<dbReference type="InterPro" id="IPR013520">
    <property type="entry name" value="Ribonucl_H"/>
</dbReference>
<proteinExistence type="predicted"/>
<dbReference type="SUPFAM" id="SSF53098">
    <property type="entry name" value="Ribonuclease H-like"/>
    <property type="match status" value="1"/>
</dbReference>
<gene>
    <name evidence="5" type="ORF">AM231_15780</name>
</gene>
<dbReference type="RefSeq" id="WP_054403373.1">
    <property type="nucleotide sequence ID" value="NZ_LIUT01000001.1"/>
</dbReference>
<dbReference type="Pfam" id="PF00929">
    <property type="entry name" value="RNase_T"/>
    <property type="match status" value="1"/>
</dbReference>
<name>A0A0M1P7Z9_9BACL</name>
<evidence type="ECO:0000256" key="3">
    <source>
        <dbReference type="ARBA" id="ARBA00022839"/>
    </source>
</evidence>
<dbReference type="CDD" id="cd06127">
    <property type="entry name" value="DEDDh"/>
    <property type="match status" value="1"/>
</dbReference>
<dbReference type="NCBIfam" id="TIGR00573">
    <property type="entry name" value="dnaq"/>
    <property type="match status" value="1"/>
</dbReference>
<comment type="caution">
    <text evidence="5">The sequence shown here is derived from an EMBL/GenBank/DDBJ whole genome shotgun (WGS) entry which is preliminary data.</text>
</comment>
<evidence type="ECO:0000256" key="1">
    <source>
        <dbReference type="ARBA" id="ARBA00022722"/>
    </source>
</evidence>
<evidence type="ECO:0000256" key="2">
    <source>
        <dbReference type="ARBA" id="ARBA00022801"/>
    </source>
</evidence>
<keyword evidence="2" id="KW-0378">Hydrolase</keyword>
<dbReference type="InterPro" id="IPR012337">
    <property type="entry name" value="RNaseH-like_sf"/>
</dbReference>
<keyword evidence="1" id="KW-0540">Nuclease</keyword>
<dbReference type="PANTHER" id="PTHR30231:SF4">
    <property type="entry name" value="PROTEIN NEN2"/>
    <property type="match status" value="1"/>
</dbReference>
<dbReference type="GO" id="GO:0003677">
    <property type="term" value="F:DNA binding"/>
    <property type="evidence" value="ECO:0007669"/>
    <property type="project" value="InterPro"/>
</dbReference>
<dbReference type="GO" id="GO:0005829">
    <property type="term" value="C:cytosol"/>
    <property type="evidence" value="ECO:0007669"/>
    <property type="project" value="TreeGrafter"/>
</dbReference>
<evidence type="ECO:0000313" key="6">
    <source>
        <dbReference type="Proteomes" id="UP000036932"/>
    </source>
</evidence>